<dbReference type="EMBL" id="JACVVK020000046">
    <property type="protein sequence ID" value="KAK7499108.1"/>
    <property type="molecule type" value="Genomic_DNA"/>
</dbReference>
<keyword evidence="3" id="KW-0472">Membrane</keyword>
<evidence type="ECO:0000256" key="2">
    <source>
        <dbReference type="SAM" id="MobiDB-lite"/>
    </source>
</evidence>
<dbReference type="PROSITE" id="PS50294">
    <property type="entry name" value="WD_REPEATS_REGION"/>
    <property type="match status" value="2"/>
</dbReference>
<keyword evidence="3" id="KW-0812">Transmembrane</keyword>
<evidence type="ECO:0000313" key="5">
    <source>
        <dbReference type="Proteomes" id="UP001519460"/>
    </source>
</evidence>
<keyword evidence="5" id="KW-1185">Reference proteome</keyword>
<feature type="repeat" description="WD" evidence="1">
    <location>
        <begin position="271"/>
        <end position="303"/>
    </location>
</feature>
<evidence type="ECO:0008006" key="6">
    <source>
        <dbReference type="Google" id="ProtNLM"/>
    </source>
</evidence>
<proteinExistence type="predicted"/>
<dbReference type="Gene3D" id="2.130.10.10">
    <property type="entry name" value="YVTN repeat-like/Quinoprotein amine dehydrogenase"/>
    <property type="match status" value="3"/>
</dbReference>
<dbReference type="AlphaFoldDB" id="A0ABD0LIY8"/>
<organism evidence="4 5">
    <name type="scientific">Batillaria attramentaria</name>
    <dbReference type="NCBI Taxonomy" id="370345"/>
    <lineage>
        <taxon>Eukaryota</taxon>
        <taxon>Metazoa</taxon>
        <taxon>Spiralia</taxon>
        <taxon>Lophotrochozoa</taxon>
        <taxon>Mollusca</taxon>
        <taxon>Gastropoda</taxon>
        <taxon>Caenogastropoda</taxon>
        <taxon>Sorbeoconcha</taxon>
        <taxon>Cerithioidea</taxon>
        <taxon>Batillariidae</taxon>
        <taxon>Batillaria</taxon>
    </lineage>
</organism>
<dbReference type="SUPFAM" id="SSF50978">
    <property type="entry name" value="WD40 repeat-like"/>
    <property type="match status" value="1"/>
</dbReference>
<name>A0ABD0LIY8_9CAEN</name>
<keyword evidence="1" id="KW-0853">WD repeat</keyword>
<dbReference type="Proteomes" id="UP001519460">
    <property type="component" value="Unassembled WGS sequence"/>
</dbReference>
<keyword evidence="3" id="KW-1133">Transmembrane helix</keyword>
<dbReference type="PANTHER" id="PTHR44321:SF1">
    <property type="entry name" value="TRANSDUCIN BETA-LIKE PROTEIN 2"/>
    <property type="match status" value="1"/>
</dbReference>
<protein>
    <recommendedName>
        <fullName evidence="6">Transducin beta-like protein 2</fullName>
    </recommendedName>
</protein>
<reference evidence="4 5" key="1">
    <citation type="journal article" date="2023" name="Sci. Data">
        <title>Genome assembly of the Korean intertidal mud-creeper Batillaria attramentaria.</title>
        <authorList>
            <person name="Patra A.K."/>
            <person name="Ho P.T."/>
            <person name="Jun S."/>
            <person name="Lee S.J."/>
            <person name="Kim Y."/>
            <person name="Won Y.J."/>
        </authorList>
    </citation>
    <scope>NUCLEOTIDE SEQUENCE [LARGE SCALE GENOMIC DNA]</scope>
    <source>
        <strain evidence="4">Wonlab-2016</strain>
    </source>
</reference>
<feature type="repeat" description="WD" evidence="1">
    <location>
        <begin position="83"/>
        <end position="124"/>
    </location>
</feature>
<gene>
    <name evidence="4" type="ORF">BaRGS_00009655</name>
</gene>
<dbReference type="InterPro" id="IPR015943">
    <property type="entry name" value="WD40/YVTN_repeat-like_dom_sf"/>
</dbReference>
<dbReference type="InterPro" id="IPR001680">
    <property type="entry name" value="WD40_rpt"/>
</dbReference>
<evidence type="ECO:0000256" key="1">
    <source>
        <dbReference type="PROSITE-ProRule" id="PRU00221"/>
    </source>
</evidence>
<dbReference type="SMART" id="SM00320">
    <property type="entry name" value="WD40"/>
    <property type="match status" value="6"/>
</dbReference>
<accession>A0ABD0LIY8</accession>
<evidence type="ECO:0000256" key="3">
    <source>
        <dbReference type="SAM" id="Phobius"/>
    </source>
</evidence>
<evidence type="ECO:0000313" key="4">
    <source>
        <dbReference type="EMBL" id="KAK7499108.1"/>
    </source>
</evidence>
<dbReference type="InterPro" id="IPR036322">
    <property type="entry name" value="WD40_repeat_dom_sf"/>
</dbReference>
<feature type="compositionally biased region" description="Basic and acidic residues" evidence="2">
    <location>
        <begin position="47"/>
        <end position="57"/>
    </location>
</feature>
<dbReference type="PROSITE" id="PS50082">
    <property type="entry name" value="WD_REPEATS_2"/>
    <property type="match status" value="2"/>
</dbReference>
<feature type="non-terminal residue" evidence="4">
    <location>
        <position position="670"/>
    </location>
</feature>
<comment type="caution">
    <text evidence="4">The sequence shown here is derived from an EMBL/GenBank/DDBJ whole genome shotgun (WGS) entry which is preliminary data.</text>
</comment>
<dbReference type="InterPro" id="IPR042410">
    <property type="entry name" value="WBSCR13"/>
</dbReference>
<feature type="region of interest" description="Disordered" evidence="2">
    <location>
        <begin position="36"/>
        <end position="61"/>
    </location>
</feature>
<dbReference type="Pfam" id="PF00400">
    <property type="entry name" value="WD40"/>
    <property type="match status" value="3"/>
</dbReference>
<feature type="transmembrane region" description="Helical" evidence="3">
    <location>
        <begin position="6"/>
        <end position="28"/>
    </location>
</feature>
<dbReference type="PANTHER" id="PTHR44321">
    <property type="entry name" value="TRANSDUCIN BETA-LIKE PROTEIN 2"/>
    <property type="match status" value="1"/>
</dbReference>
<sequence>MADDAGSLPVIAVTAAVGAVVLLIVLLCSIGRGERKEESEDAQETSSKTEKSSEKQSRKSKLVPKVKKSAFVPFTHKWLSCTLKGHSSRVVSLDFSSNGKYLVTASDDRVMMLWSTREFQQKEHKFIRMNVELDSVTNVKFSPDSKAVVASLANSNTVRIFRLGKKEDGSGNIGVVGTFDFPKTAPADIMNVGVSSKGTFIMAGLTGTQLIIYDLKGEQIEAINTHQMQNNFSCVSPCGRFVASSGFTPDVKIWEVTGTPGELKVTRAMELKGHTSGVFSFSFNGDSTRVATVSKDGTWKLWDTDVRYSQGQDAKLLFSGPVSVASPNLIAISPDGRTVAIAGESNVVFWDAVTYKELETLHSLHAEHITSLQFDISNKFLVTSGDKHLQVVHNVPGYKATIVDLKQREKKATSSGMRDRIQEAIERRVDDDLPEWFAVQLASEEAIERRVDDDLPEWFAVQLASEEAIERRVDDDLPEWFAVQLASEEAIERRVDDDLPEWFAVQLPSEEAIERRVDDDLPEWFAVQLASEEAIERRVDDDLPEWFAVQLASEEAIERRVDDDLPEWFAVQLASEEAIERRVDDDLPEWFAVQLASEEAIERRVDDDLPEWFAVQLASEEAIERRVDDDLPEWFAVQLPSEEAIERRVDDDLHEWFAVQLASEEAIERR</sequence>